<dbReference type="InterPro" id="IPR007239">
    <property type="entry name" value="Atg5"/>
</dbReference>
<dbReference type="InterPro" id="IPR042527">
    <property type="entry name" value="Atg5_UblA_dom_sf"/>
</dbReference>
<keyword evidence="12 15" id="KW-0472">Membrane</keyword>
<evidence type="ECO:0000256" key="13">
    <source>
        <dbReference type="ARBA" id="ARBA00025421"/>
    </source>
</evidence>
<protein>
    <recommendedName>
        <fullName evidence="4 15">Autophagy protein 5</fullName>
    </recommendedName>
</protein>
<dbReference type="FunFam" id="3.10.20.620:FF:000001">
    <property type="entry name" value="Autophagy related 5"/>
    <property type="match status" value="1"/>
</dbReference>
<evidence type="ECO:0000256" key="10">
    <source>
        <dbReference type="ARBA" id="ARBA00022990"/>
    </source>
</evidence>
<dbReference type="AlphaFoldDB" id="A0A2R5LDV6"/>
<dbReference type="FunFam" id="3.10.20.90:FF:000100">
    <property type="entry name" value="Autophagy related 5"/>
    <property type="match status" value="1"/>
</dbReference>
<dbReference type="InterPro" id="IPR042526">
    <property type="entry name" value="Atg5_HR"/>
</dbReference>
<dbReference type="InterPro" id="IPR048939">
    <property type="entry name" value="ATG5_UblA"/>
</dbReference>
<comment type="similarity">
    <text evidence="3 15">Belongs to the ATG5 family.</text>
</comment>
<keyword evidence="11 15" id="KW-0072">Autophagy</keyword>
<comment type="subunit">
    <text evidence="15">Conjugated with ATG12.</text>
</comment>
<evidence type="ECO:0000256" key="14">
    <source>
        <dbReference type="ARBA" id="ARBA00093583"/>
    </source>
</evidence>
<keyword evidence="6 15" id="KW-1017">Isopeptide bond</keyword>
<comment type="subcellular location">
    <subcellularLocation>
        <location evidence="1">Cytoplasm</location>
    </subcellularLocation>
    <subcellularLocation>
        <location evidence="2 15">Preautophagosomal structure membrane</location>
        <topology evidence="2 15">Peripheral membrane protein</topology>
    </subcellularLocation>
</comment>
<feature type="domain" description="Autophagy protein ATG5 UblB" evidence="16">
    <location>
        <begin position="185"/>
        <end position="266"/>
    </location>
</feature>
<comment type="function">
    <text evidence="15">Involved in autophagic vesicle formation.</text>
</comment>
<dbReference type="InterPro" id="IPR048940">
    <property type="entry name" value="ATG5_HBR"/>
</dbReference>
<dbReference type="GO" id="GO:0061908">
    <property type="term" value="C:phagophore"/>
    <property type="evidence" value="ECO:0007669"/>
    <property type="project" value="TreeGrafter"/>
</dbReference>
<dbReference type="GO" id="GO:0043069">
    <property type="term" value="P:negative regulation of programmed cell death"/>
    <property type="evidence" value="ECO:0007669"/>
    <property type="project" value="UniProtKB-ARBA"/>
</dbReference>
<keyword evidence="9" id="KW-0391">Immunity</keyword>
<evidence type="ECO:0000256" key="4">
    <source>
        <dbReference type="ARBA" id="ARBA00015616"/>
    </source>
</evidence>
<feature type="domain" description="Autophagy protein ATG5 UblA" evidence="18">
    <location>
        <begin position="11"/>
        <end position="106"/>
    </location>
</feature>
<evidence type="ECO:0000259" key="17">
    <source>
        <dbReference type="Pfam" id="PF20637"/>
    </source>
</evidence>
<dbReference type="Pfam" id="PF04106">
    <property type="entry name" value="ATG5_UblB"/>
    <property type="match status" value="1"/>
</dbReference>
<dbReference type="EMBL" id="GGLE01003594">
    <property type="protein sequence ID" value="MBY07720.1"/>
    <property type="molecule type" value="Transcribed_RNA"/>
</dbReference>
<comment type="function">
    <text evidence="13">May play an important role in the apoptotic process, possibly within the modified cytoskeleton. Its expression is a relatively late event in the apoptotic process, occurring downstream of caspase activity. Plays a crucial role in IFN-gamma-induced autophagic cell death by interacting with FADD.</text>
</comment>
<dbReference type="Pfam" id="PF20638">
    <property type="entry name" value="ATG5_UblA"/>
    <property type="match status" value="1"/>
</dbReference>
<evidence type="ECO:0000256" key="8">
    <source>
        <dbReference type="ARBA" id="ARBA00022843"/>
    </source>
</evidence>
<dbReference type="Pfam" id="PF20637">
    <property type="entry name" value="ATG5_HBR"/>
    <property type="match status" value="1"/>
</dbReference>
<feature type="domain" description="Autophagy protein ATG5 alpha-helical bundle region" evidence="17">
    <location>
        <begin position="122"/>
        <end position="176"/>
    </location>
</feature>
<dbReference type="GO" id="GO:0002376">
    <property type="term" value="P:immune system process"/>
    <property type="evidence" value="ECO:0007669"/>
    <property type="project" value="UniProtKB-KW"/>
</dbReference>
<proteinExistence type="inferred from homology"/>
<dbReference type="PANTHER" id="PTHR13040:SF2">
    <property type="entry name" value="AUTOPHAGY PROTEIN 5"/>
    <property type="match status" value="1"/>
</dbReference>
<dbReference type="InterPro" id="IPR048318">
    <property type="entry name" value="ATG5_UblB"/>
</dbReference>
<dbReference type="GO" id="GO:0000045">
    <property type="term" value="P:autophagosome assembly"/>
    <property type="evidence" value="ECO:0007669"/>
    <property type="project" value="UniProtKB-ARBA"/>
</dbReference>
<dbReference type="GO" id="GO:0034727">
    <property type="term" value="P:piecemeal microautophagy of the nucleus"/>
    <property type="evidence" value="ECO:0007669"/>
    <property type="project" value="TreeGrafter"/>
</dbReference>
<dbReference type="GO" id="GO:0034274">
    <property type="term" value="C:Atg12-Atg5-Atg16 complex"/>
    <property type="evidence" value="ECO:0007669"/>
    <property type="project" value="TreeGrafter"/>
</dbReference>
<name>A0A2R5LDV6_9ACAR</name>
<evidence type="ECO:0000256" key="2">
    <source>
        <dbReference type="ARBA" id="ARBA00004623"/>
    </source>
</evidence>
<evidence type="ECO:0000256" key="6">
    <source>
        <dbReference type="ARBA" id="ARBA00022499"/>
    </source>
</evidence>
<evidence type="ECO:0000256" key="15">
    <source>
        <dbReference type="RuleBase" id="RU361202"/>
    </source>
</evidence>
<dbReference type="FunFam" id="1.10.246.190:FF:000001">
    <property type="entry name" value="Autophagy related 5"/>
    <property type="match status" value="1"/>
</dbReference>
<sequence length="270" mass="31509">MAEDREVLREIWDGKLPVCFRLAEEEVHTVQEPEPYYLMLPRLSYFPLVVDKVHKHFSRFVDERYHDNEMWLDFNGQPLRWHLPIGVLYDLLASDSVLPWSVTVHFQNFPESEILHCTSRTVVEAHFMSSIKEADMLKHRSQVMGTMQKKDHNQLWMGLQNGKFDQFWATNKKLMERINGECFKHVPFRVYMSDDSLVQRLVSPITGTGEKATLESLLQQVVPEVLGEGGIKYSIITHGIQVPLDTPLQWMSEHLSYPDNFLHLCVIQNS</sequence>
<keyword evidence="7" id="KW-0053">Apoptosis</keyword>
<dbReference type="GO" id="GO:0044233">
    <property type="term" value="C:mitochondria-associated endoplasmic reticulum membrane contact site"/>
    <property type="evidence" value="ECO:0007669"/>
    <property type="project" value="TreeGrafter"/>
</dbReference>
<evidence type="ECO:0000256" key="5">
    <source>
        <dbReference type="ARBA" id="ARBA00022490"/>
    </source>
</evidence>
<evidence type="ECO:0000259" key="16">
    <source>
        <dbReference type="Pfam" id="PF04106"/>
    </source>
</evidence>
<dbReference type="Gene3D" id="1.10.246.190">
    <property type="entry name" value="Autophagy protein Apg5, helix rich domain"/>
    <property type="match status" value="1"/>
</dbReference>
<keyword evidence="8 15" id="KW-0832">Ubl conjugation</keyword>
<evidence type="ECO:0000256" key="7">
    <source>
        <dbReference type="ARBA" id="ARBA00022703"/>
    </source>
</evidence>
<reference evidence="19" key="1">
    <citation type="submission" date="2018-03" db="EMBL/GenBank/DDBJ databases">
        <title>The relapsing fever spirochete Borrelia turicatae persists in the highly oxidative environment of its soft-bodied tick vector.</title>
        <authorList>
            <person name="Bourret T.J."/>
            <person name="Boyle W.K."/>
            <person name="Valenzuela J.G."/>
            <person name="Oliveira F."/>
            <person name="Lopez J.E."/>
        </authorList>
    </citation>
    <scope>NUCLEOTIDE SEQUENCE</scope>
    <source>
        <strain evidence="19">Kansas strain/isolate</strain>
        <tissue evidence="19">Salivary glands</tissue>
    </source>
</reference>
<evidence type="ECO:0000256" key="12">
    <source>
        <dbReference type="ARBA" id="ARBA00023136"/>
    </source>
</evidence>
<evidence type="ECO:0000256" key="1">
    <source>
        <dbReference type="ARBA" id="ARBA00004496"/>
    </source>
</evidence>
<keyword evidence="5" id="KW-0963">Cytoplasm</keyword>
<evidence type="ECO:0000256" key="3">
    <source>
        <dbReference type="ARBA" id="ARBA00006910"/>
    </source>
</evidence>
<comment type="subunit">
    <text evidence="14">Forms a conjugate with ATG12. Part of the minor complex composed of 4 sets of ATG12-ATG5 and ATG16L1 (400 kDa); this complex interacts with ATG3 leading to disruption of ATG7 interaction and promotion of ATG8-like proteins lipidation. Forms an 800-kDa complex composed of ATG12-ATG5 and ATG16L2. The ATG12-ATG5 conjugate interacts with RAB33A; this interaction is bridged by ATG16L1 and promotes ATG12-ATG5-ATG16L1 complex recruitment to phagophores. Interacts with TECPR1; the interaction is direct and does not take place when ATG16L1 is associated with the ATG5-ATG12 conjugate. Interacts with DHX58/RIG-1, IFIH1/MDA5 and MAVS/IPS-1 in monomeric form as well as in ATG12-ATG5 conjugate form. The interaction with MAVS is further enhanced upon vesicular stomatitis virus (VSV) infection. Interacts with ATG3. Interacts with ATG7 and ATG10. Interacts with FADD. Interacts with Bassoon/BSN; this interaction is important for the regulation of presynaptic autophagy. Interacts with ATG16L2.</text>
</comment>
<dbReference type="GO" id="GO:0019776">
    <property type="term" value="F:Atg8-family ligase activity"/>
    <property type="evidence" value="ECO:0007669"/>
    <property type="project" value="TreeGrafter"/>
</dbReference>
<dbReference type="Gene3D" id="3.10.20.90">
    <property type="entry name" value="Phosphatidylinositol 3-kinase Catalytic Subunit, Chain A, domain 1"/>
    <property type="match status" value="1"/>
</dbReference>
<dbReference type="GO" id="GO:0034045">
    <property type="term" value="C:phagophore assembly site membrane"/>
    <property type="evidence" value="ECO:0007669"/>
    <property type="project" value="UniProtKB-SubCell"/>
</dbReference>
<dbReference type="GO" id="GO:0005776">
    <property type="term" value="C:autophagosome"/>
    <property type="evidence" value="ECO:0007669"/>
    <property type="project" value="TreeGrafter"/>
</dbReference>
<evidence type="ECO:0000256" key="9">
    <source>
        <dbReference type="ARBA" id="ARBA00022859"/>
    </source>
</evidence>
<dbReference type="GO" id="GO:0006915">
    <property type="term" value="P:apoptotic process"/>
    <property type="evidence" value="ECO:0007669"/>
    <property type="project" value="UniProtKB-KW"/>
</dbReference>
<dbReference type="GO" id="GO:0000422">
    <property type="term" value="P:autophagy of mitochondrion"/>
    <property type="evidence" value="ECO:0007669"/>
    <property type="project" value="TreeGrafter"/>
</dbReference>
<accession>A0A2R5LDV6</accession>
<evidence type="ECO:0000256" key="11">
    <source>
        <dbReference type="ARBA" id="ARBA00023006"/>
    </source>
</evidence>
<evidence type="ECO:0000313" key="19">
    <source>
        <dbReference type="EMBL" id="MBY07720.1"/>
    </source>
</evidence>
<organism evidence="19">
    <name type="scientific">Ornithodoros turicata</name>
    <dbReference type="NCBI Taxonomy" id="34597"/>
    <lineage>
        <taxon>Eukaryota</taxon>
        <taxon>Metazoa</taxon>
        <taxon>Ecdysozoa</taxon>
        <taxon>Arthropoda</taxon>
        <taxon>Chelicerata</taxon>
        <taxon>Arachnida</taxon>
        <taxon>Acari</taxon>
        <taxon>Parasitiformes</taxon>
        <taxon>Ixodida</taxon>
        <taxon>Ixodoidea</taxon>
        <taxon>Argasidae</taxon>
        <taxon>Ornithodorinae</taxon>
        <taxon>Ornithodoros</taxon>
    </lineage>
</organism>
<keyword evidence="10" id="KW-0007">Acetylation</keyword>
<dbReference type="PANTHER" id="PTHR13040">
    <property type="entry name" value="AUTOPHAGY PROTEIN 5"/>
    <property type="match status" value="1"/>
</dbReference>
<dbReference type="Gene3D" id="3.10.20.620">
    <property type="match status" value="1"/>
</dbReference>
<evidence type="ECO:0000259" key="18">
    <source>
        <dbReference type="Pfam" id="PF20638"/>
    </source>
</evidence>
<dbReference type="GO" id="GO:0006995">
    <property type="term" value="P:cellular response to nitrogen starvation"/>
    <property type="evidence" value="ECO:0007669"/>
    <property type="project" value="TreeGrafter"/>
</dbReference>